<dbReference type="InterPro" id="IPR045398">
    <property type="entry name" value="DUF6515"/>
</dbReference>
<protein>
    <recommendedName>
        <fullName evidence="5">PXPV repeat-containing protein</fullName>
    </recommendedName>
</protein>
<gene>
    <name evidence="3" type="ORF">A3224_01465</name>
</gene>
<feature type="signal peptide" evidence="2">
    <location>
        <begin position="1"/>
        <end position="24"/>
    </location>
</feature>
<dbReference type="OrthoDB" id="196716at2"/>
<feature type="compositionally biased region" description="Basic and acidic residues" evidence="1">
    <location>
        <begin position="68"/>
        <end position="78"/>
    </location>
</feature>
<evidence type="ECO:0000313" key="4">
    <source>
        <dbReference type="Proteomes" id="UP000076077"/>
    </source>
</evidence>
<keyword evidence="2" id="KW-0732">Signal</keyword>
<evidence type="ECO:0008006" key="5">
    <source>
        <dbReference type="Google" id="ProtNLM"/>
    </source>
</evidence>
<dbReference type="Pfam" id="PF20125">
    <property type="entry name" value="DUF6515"/>
    <property type="match status" value="1"/>
</dbReference>
<dbReference type="KEGG" id="mthd:A3224_01465"/>
<organism evidence="3 4">
    <name type="scientific">Microbulbifer thermotolerans</name>
    <dbReference type="NCBI Taxonomy" id="252514"/>
    <lineage>
        <taxon>Bacteria</taxon>
        <taxon>Pseudomonadati</taxon>
        <taxon>Pseudomonadota</taxon>
        <taxon>Gammaproteobacteria</taxon>
        <taxon>Cellvibrionales</taxon>
        <taxon>Microbulbiferaceae</taxon>
        <taxon>Microbulbifer</taxon>
    </lineage>
</organism>
<feature type="chain" id="PRO_5007509520" description="PXPV repeat-containing protein" evidence="2">
    <location>
        <begin position="25"/>
        <end position="221"/>
    </location>
</feature>
<proteinExistence type="predicted"/>
<feature type="region of interest" description="Disordered" evidence="1">
    <location>
        <begin position="24"/>
        <end position="113"/>
    </location>
</feature>
<sequence>MKTIPTLTAVIATGLLLAAAPSLADDQHKWRGHREASGSALREAYQRERRKAHDEHRDKSRHKKSKDHKGDKHHGDTKKYKRAYKKGYEHGYRDSRRRNYTHHHKPVHRPHYRPGYIHHKPRWRPAHYGYGYRWRQLPRSFVRISFGAAGFYFYSDGIFFRPHNQGYVVARPPIGAVVHSLPGTAVSVVVSGRNYYAAYDTYYLWDSAARGYRVVANPGFF</sequence>
<reference evidence="4" key="1">
    <citation type="submission" date="2016-03" db="EMBL/GenBank/DDBJ databases">
        <authorList>
            <person name="Lee Y.-S."/>
            <person name="Choi Y.-L."/>
        </authorList>
    </citation>
    <scope>NUCLEOTIDE SEQUENCE [LARGE SCALE GENOMIC DNA]</scope>
    <source>
        <strain evidence="4">DAU221</strain>
    </source>
</reference>
<dbReference type="AlphaFoldDB" id="A0A143HIC1"/>
<keyword evidence="4" id="KW-1185">Reference proteome</keyword>
<dbReference type="GeneID" id="76606712"/>
<evidence type="ECO:0000313" key="3">
    <source>
        <dbReference type="EMBL" id="AMX01423.1"/>
    </source>
</evidence>
<dbReference type="Proteomes" id="UP000076077">
    <property type="component" value="Chromosome"/>
</dbReference>
<evidence type="ECO:0000256" key="1">
    <source>
        <dbReference type="SAM" id="MobiDB-lite"/>
    </source>
</evidence>
<dbReference type="RefSeq" id="WP_067150525.1">
    <property type="nucleotide sequence ID" value="NZ_CP014864.1"/>
</dbReference>
<dbReference type="EMBL" id="CP014864">
    <property type="protein sequence ID" value="AMX01423.1"/>
    <property type="molecule type" value="Genomic_DNA"/>
</dbReference>
<name>A0A143HIC1_MICTH</name>
<feature type="compositionally biased region" description="Basic residues" evidence="1">
    <location>
        <begin position="95"/>
        <end position="113"/>
    </location>
</feature>
<evidence type="ECO:0000256" key="2">
    <source>
        <dbReference type="SAM" id="SignalP"/>
    </source>
</evidence>
<feature type="compositionally biased region" description="Basic and acidic residues" evidence="1">
    <location>
        <begin position="44"/>
        <end position="58"/>
    </location>
</feature>
<feature type="compositionally biased region" description="Basic and acidic residues" evidence="1">
    <location>
        <begin position="25"/>
        <end position="36"/>
    </location>
</feature>
<accession>A0A143HIC1</accession>